<name>A7URH4_ANOGA</name>
<dbReference type="AlphaFoldDB" id="A7URH4"/>
<dbReference type="PaxDb" id="7165-AGAP007290-PA"/>
<dbReference type="HOGENOM" id="CLU_1631168_0_0_1"/>
<evidence type="ECO:0000313" key="1">
    <source>
        <dbReference type="EMBL" id="EDO64616.1"/>
    </source>
</evidence>
<protein>
    <submittedName>
        <fullName evidence="1">AGAP007290-PA</fullName>
    </submittedName>
</protein>
<dbReference type="EnsemblMetazoa" id="AGAP007290-RA">
    <property type="protein sequence ID" value="AGAP007290-PA"/>
    <property type="gene ID" value="AGAP007290"/>
</dbReference>
<organism evidence="1">
    <name type="scientific">Anopheles gambiae</name>
    <name type="common">African malaria mosquito</name>
    <dbReference type="NCBI Taxonomy" id="7165"/>
    <lineage>
        <taxon>Eukaryota</taxon>
        <taxon>Metazoa</taxon>
        <taxon>Ecdysozoa</taxon>
        <taxon>Arthropoda</taxon>
        <taxon>Hexapoda</taxon>
        <taxon>Insecta</taxon>
        <taxon>Pterygota</taxon>
        <taxon>Neoptera</taxon>
        <taxon>Endopterygota</taxon>
        <taxon>Diptera</taxon>
        <taxon>Nematocera</taxon>
        <taxon>Culicoidea</taxon>
        <taxon>Culicidae</taxon>
        <taxon>Anophelinae</taxon>
        <taxon>Anopheles</taxon>
    </lineage>
</organism>
<feature type="non-terminal residue" evidence="1">
    <location>
        <position position="1"/>
    </location>
</feature>
<reference evidence="1" key="2">
    <citation type="submission" date="2002-03" db="EMBL/GenBank/DDBJ databases">
        <authorList>
            <consortium name="The Anopheles Genome Sequencing Consortium"/>
        </authorList>
    </citation>
    <scope>NUCLEOTIDE SEQUENCE</scope>
    <source>
        <strain evidence="1">PEST</strain>
    </source>
</reference>
<accession>A7URH4</accession>
<reference evidence="1" key="4">
    <citation type="journal article" date="2007" name="Genome Biol.">
        <title>Update of the Anopheles gambiae PEST genome assembly.</title>
        <authorList>
            <person name="Sharakhova M.V."/>
            <person name="Hammond M.P."/>
            <person name="Lobo N.F."/>
            <person name="Krzywinski J."/>
            <person name="Unger M.F."/>
            <person name="Hillenmeyer M.E."/>
            <person name="Bruggner R.V."/>
            <person name="Birney E."/>
            <person name="Collins F.H."/>
        </authorList>
    </citation>
    <scope>NUCLEOTIDE SEQUENCE</scope>
    <source>
        <strain evidence="1">PEST</strain>
    </source>
</reference>
<reference evidence="1 3" key="1">
    <citation type="journal article" date="2002" name="Science">
        <title>The genome sequence of the malaria mosquito Anopheles gambiae.</title>
        <authorList>
            <person name="Holt R.A."/>
            <person name="Subramanian G.M."/>
            <person name="Halpern A."/>
            <person name="Sutton G.G."/>
            <person name="Charlab R."/>
            <person name="Nusskern D.R."/>
            <person name="Wincker P."/>
            <person name="Clark A.G."/>
            <person name="Ribeiro J.M."/>
            <person name="Wides R."/>
            <person name="Salzberg S.L."/>
            <person name="Loftus B."/>
            <person name="Yandell M."/>
            <person name="Majoros W.H."/>
            <person name="Rusch D.B."/>
            <person name="Lai Z."/>
            <person name="Kraft C.L."/>
            <person name="Abril J.F."/>
            <person name="Anthouard V."/>
            <person name="Arensburger P."/>
            <person name="Atkinson P.W."/>
            <person name="Baden H."/>
            <person name="de Berardinis V."/>
            <person name="Baldwin D."/>
            <person name="Benes V."/>
            <person name="Biedler J."/>
            <person name="Blass C."/>
            <person name="Bolanos R."/>
            <person name="Boscus D."/>
            <person name="Barnstead M."/>
            <person name="Cai S."/>
            <person name="Center A."/>
            <person name="Chaturverdi K."/>
            <person name="Christophides G.K."/>
            <person name="Chrystal M.A."/>
            <person name="Clamp M."/>
            <person name="Cravchik A."/>
            <person name="Curwen V."/>
            <person name="Dana A."/>
            <person name="Delcher A."/>
            <person name="Dew I."/>
            <person name="Evans C.A."/>
            <person name="Flanigan M."/>
            <person name="Grundschober-Freimoser A."/>
            <person name="Friedli L."/>
            <person name="Gu Z."/>
            <person name="Guan P."/>
            <person name="Guigo R."/>
            <person name="Hillenmeyer M.E."/>
            <person name="Hladun S.L."/>
            <person name="Hogan J.R."/>
            <person name="Hong Y.S."/>
            <person name="Hoover J."/>
            <person name="Jaillon O."/>
            <person name="Ke Z."/>
            <person name="Kodira C."/>
            <person name="Kokoza E."/>
            <person name="Koutsos A."/>
            <person name="Letunic I."/>
            <person name="Levitsky A."/>
            <person name="Liang Y."/>
            <person name="Lin J.J."/>
            <person name="Lobo N.F."/>
            <person name="Lopez J.R."/>
            <person name="Malek J.A."/>
            <person name="McIntosh T.C."/>
            <person name="Meister S."/>
            <person name="Miller J."/>
            <person name="Mobarry C."/>
            <person name="Mongin E."/>
            <person name="Murphy S.D."/>
            <person name="O'Brochta D.A."/>
            <person name="Pfannkoch C."/>
            <person name="Qi R."/>
            <person name="Regier M.A."/>
            <person name="Remington K."/>
            <person name="Shao H."/>
            <person name="Sharakhova M.V."/>
            <person name="Sitter C.D."/>
            <person name="Shetty J."/>
            <person name="Smith T.J."/>
            <person name="Strong R."/>
            <person name="Sun J."/>
            <person name="Thomasova D."/>
            <person name="Ton L.Q."/>
            <person name="Topalis P."/>
            <person name="Tu Z."/>
            <person name="Unger M.F."/>
            <person name="Walenz B."/>
            <person name="Wang A."/>
            <person name="Wang J."/>
            <person name="Wang M."/>
            <person name="Wang X."/>
            <person name="Woodford K.J."/>
            <person name="Wortman J.R."/>
            <person name="Wu M."/>
            <person name="Yao A."/>
            <person name="Zdobnov E.M."/>
            <person name="Zhang H."/>
            <person name="Zhao Q."/>
            <person name="Zhao S."/>
            <person name="Zhu S.C."/>
            <person name="Zhimulev I."/>
            <person name="Coluzzi M."/>
            <person name="della Torre A."/>
            <person name="Roth C.W."/>
            <person name="Louis C."/>
            <person name="Kalush F."/>
            <person name="Mural R.J."/>
            <person name="Myers E.W."/>
            <person name="Adams M.D."/>
            <person name="Smith H.O."/>
            <person name="Broder S."/>
            <person name="Gardner M.J."/>
            <person name="Fraser C.M."/>
            <person name="Birney E."/>
            <person name="Bork P."/>
            <person name="Brey P.T."/>
            <person name="Venter J.C."/>
            <person name="Weissenbach J."/>
            <person name="Kafatos F.C."/>
            <person name="Collins F.H."/>
            <person name="Hoffman S.L."/>
        </authorList>
    </citation>
    <scope>NUCLEOTIDE SEQUENCE [LARGE SCALE GENOMIC DNA]</scope>
    <source>
        <strain evidence="1 3">PEST</strain>
    </source>
</reference>
<gene>
    <name evidence="1" type="ORF">AgaP_AGAP007290</name>
</gene>
<reference evidence="2" key="6">
    <citation type="submission" date="2021-01" db="UniProtKB">
        <authorList>
            <consortium name="EnsemblMetazoa"/>
        </authorList>
    </citation>
    <scope>IDENTIFICATION</scope>
    <source>
        <strain evidence="2">PEST</strain>
    </source>
</reference>
<reference evidence="1 2" key="3">
    <citation type="journal article" date="2004" name="Trends Parasitol.">
        <title>The Anopheles gambiae genome: an update.</title>
        <authorList>
            <person name="Mongin E."/>
            <person name="Louis C."/>
            <person name="Holt R.A."/>
            <person name="Birney E."/>
            <person name="Collins F.H."/>
        </authorList>
    </citation>
    <scope>NUCLEOTIDE SEQUENCE</scope>
    <source>
        <strain evidence="1 2">PEST</strain>
    </source>
</reference>
<sequence length="163" mass="17761">PDHTLKESVQPLVTNHAPKVPIEHITNHVLEQIAVAALVVREQLRPDRDHLRHRNRRPDQQLLGVEVLQDAVRNAGCTGAGTGFAHTVDDGFVCLEKAATTLLRGDVPYGNVRFRAGGAVCRLIAGDRLSVQGGQKKGTQCAEQEKWCHGDGRKLDGIVILSN</sequence>
<dbReference type="EMBL" id="AAAB01008807">
    <property type="protein sequence ID" value="EDO64616.1"/>
    <property type="molecule type" value="Genomic_DNA"/>
</dbReference>
<dbReference type="VEuPathDB" id="VectorBase:AGAP007290"/>
<proteinExistence type="predicted"/>
<dbReference type="Proteomes" id="UP000007062">
    <property type="component" value="Chromosome 2L"/>
</dbReference>
<reference evidence="1" key="5">
    <citation type="submission" date="2011-05" db="EMBL/GenBank/DDBJ databases">
        <authorList>
            <consortium name="VectorBase"/>
        </authorList>
    </citation>
    <scope>NUCLEOTIDE SEQUENCE</scope>
    <source>
        <strain evidence="1">PEST</strain>
    </source>
</reference>
<evidence type="ECO:0000313" key="2">
    <source>
        <dbReference type="EnsemblMetazoa" id="AGAP007290-PA"/>
    </source>
</evidence>
<evidence type="ECO:0000313" key="3">
    <source>
        <dbReference type="Proteomes" id="UP000007062"/>
    </source>
</evidence>
<keyword evidence="3" id="KW-1185">Reference proteome</keyword>